<dbReference type="NCBIfam" id="TIGR01297">
    <property type="entry name" value="CDF"/>
    <property type="match status" value="1"/>
</dbReference>
<dbReference type="Gene3D" id="1.20.1510.10">
    <property type="entry name" value="Cation efflux protein transmembrane domain"/>
    <property type="match status" value="1"/>
</dbReference>
<dbReference type="PANTHER" id="PTHR43840:SF15">
    <property type="entry name" value="MITOCHONDRIAL METAL TRANSPORTER 1-RELATED"/>
    <property type="match status" value="1"/>
</dbReference>
<evidence type="ECO:0000256" key="2">
    <source>
        <dbReference type="ARBA" id="ARBA00022448"/>
    </source>
</evidence>
<keyword evidence="5 6" id="KW-0472">Membrane</keyword>
<comment type="subcellular location">
    <subcellularLocation>
        <location evidence="1">Membrane</location>
        <topology evidence="1">Multi-pass membrane protein</topology>
    </subcellularLocation>
</comment>
<name>X1IKV1_9ZZZZ</name>
<evidence type="ECO:0000256" key="4">
    <source>
        <dbReference type="ARBA" id="ARBA00022989"/>
    </source>
</evidence>
<feature type="non-terminal residue" evidence="8">
    <location>
        <position position="101"/>
    </location>
</feature>
<feature type="transmembrane region" description="Helical" evidence="6">
    <location>
        <begin position="12"/>
        <end position="31"/>
    </location>
</feature>
<dbReference type="Pfam" id="PF01545">
    <property type="entry name" value="Cation_efflux"/>
    <property type="match status" value="1"/>
</dbReference>
<proteinExistence type="predicted"/>
<evidence type="ECO:0000256" key="5">
    <source>
        <dbReference type="ARBA" id="ARBA00023136"/>
    </source>
</evidence>
<evidence type="ECO:0000256" key="6">
    <source>
        <dbReference type="SAM" id="Phobius"/>
    </source>
</evidence>
<evidence type="ECO:0000256" key="1">
    <source>
        <dbReference type="ARBA" id="ARBA00004141"/>
    </source>
</evidence>
<keyword evidence="4 6" id="KW-1133">Transmembrane helix</keyword>
<dbReference type="GO" id="GO:0006882">
    <property type="term" value="P:intracellular zinc ion homeostasis"/>
    <property type="evidence" value="ECO:0007669"/>
    <property type="project" value="TreeGrafter"/>
</dbReference>
<dbReference type="InterPro" id="IPR058533">
    <property type="entry name" value="Cation_efflux_TM"/>
</dbReference>
<comment type="caution">
    <text evidence="8">The sequence shown here is derived from an EMBL/GenBank/DDBJ whole genome shotgun (WGS) entry which is preliminary data.</text>
</comment>
<dbReference type="AlphaFoldDB" id="X1IKV1"/>
<sequence length="101" mass="10527">MFSTKIGTVKLLIGAVVGLILLKLAVSWLTGSISILAQAADSLLDLFAGVITFSAIRIAAKPADEEHPYGHGKVEDIAGVAQGILILIAGGLIIYSSIRRI</sequence>
<dbReference type="PANTHER" id="PTHR43840">
    <property type="entry name" value="MITOCHONDRIAL METAL TRANSPORTER 1-RELATED"/>
    <property type="match status" value="1"/>
</dbReference>
<dbReference type="SUPFAM" id="SSF161111">
    <property type="entry name" value="Cation efflux protein transmembrane domain-like"/>
    <property type="match status" value="1"/>
</dbReference>
<evidence type="ECO:0000313" key="8">
    <source>
        <dbReference type="EMBL" id="GAH66744.1"/>
    </source>
</evidence>
<dbReference type="InterPro" id="IPR027469">
    <property type="entry name" value="Cation_efflux_TMD_sf"/>
</dbReference>
<dbReference type="InterPro" id="IPR002524">
    <property type="entry name" value="Cation_efflux"/>
</dbReference>
<accession>X1IKV1</accession>
<dbReference type="GO" id="GO:0015093">
    <property type="term" value="F:ferrous iron transmembrane transporter activity"/>
    <property type="evidence" value="ECO:0007669"/>
    <property type="project" value="TreeGrafter"/>
</dbReference>
<protein>
    <recommendedName>
        <fullName evidence="7">Cation efflux protein transmembrane domain-containing protein</fullName>
    </recommendedName>
</protein>
<evidence type="ECO:0000256" key="3">
    <source>
        <dbReference type="ARBA" id="ARBA00022692"/>
    </source>
</evidence>
<dbReference type="InterPro" id="IPR050291">
    <property type="entry name" value="CDF_Transporter"/>
</dbReference>
<dbReference type="GO" id="GO:0015341">
    <property type="term" value="F:zinc efflux antiporter activity"/>
    <property type="evidence" value="ECO:0007669"/>
    <property type="project" value="TreeGrafter"/>
</dbReference>
<reference evidence="8" key="1">
    <citation type="journal article" date="2014" name="Front. Microbiol.">
        <title>High frequency of phylogenetically diverse reductive dehalogenase-homologous genes in deep subseafloor sedimentary metagenomes.</title>
        <authorList>
            <person name="Kawai M."/>
            <person name="Futagami T."/>
            <person name="Toyoda A."/>
            <person name="Takaki Y."/>
            <person name="Nishi S."/>
            <person name="Hori S."/>
            <person name="Arai W."/>
            <person name="Tsubouchi T."/>
            <person name="Morono Y."/>
            <person name="Uchiyama I."/>
            <person name="Ito T."/>
            <person name="Fujiyama A."/>
            <person name="Inagaki F."/>
            <person name="Takami H."/>
        </authorList>
    </citation>
    <scope>NUCLEOTIDE SEQUENCE</scope>
    <source>
        <strain evidence="8">Expedition CK06-06</strain>
    </source>
</reference>
<evidence type="ECO:0000259" key="7">
    <source>
        <dbReference type="Pfam" id="PF01545"/>
    </source>
</evidence>
<feature type="transmembrane region" description="Helical" evidence="6">
    <location>
        <begin position="80"/>
        <end position="98"/>
    </location>
</feature>
<dbReference type="GO" id="GO:0005886">
    <property type="term" value="C:plasma membrane"/>
    <property type="evidence" value="ECO:0007669"/>
    <property type="project" value="TreeGrafter"/>
</dbReference>
<dbReference type="GO" id="GO:0015086">
    <property type="term" value="F:cadmium ion transmembrane transporter activity"/>
    <property type="evidence" value="ECO:0007669"/>
    <property type="project" value="TreeGrafter"/>
</dbReference>
<keyword evidence="3 6" id="KW-0812">Transmembrane</keyword>
<feature type="domain" description="Cation efflux protein transmembrane" evidence="7">
    <location>
        <begin position="12"/>
        <end position="101"/>
    </location>
</feature>
<dbReference type="EMBL" id="BARU01029423">
    <property type="protein sequence ID" value="GAH66744.1"/>
    <property type="molecule type" value="Genomic_DNA"/>
</dbReference>
<organism evidence="8">
    <name type="scientific">marine sediment metagenome</name>
    <dbReference type="NCBI Taxonomy" id="412755"/>
    <lineage>
        <taxon>unclassified sequences</taxon>
        <taxon>metagenomes</taxon>
        <taxon>ecological metagenomes</taxon>
    </lineage>
</organism>
<keyword evidence="2" id="KW-0813">Transport</keyword>
<gene>
    <name evidence="8" type="ORF">S03H2_46807</name>
</gene>